<evidence type="ECO:0000256" key="1">
    <source>
        <dbReference type="ARBA" id="ARBA00004651"/>
    </source>
</evidence>
<organism evidence="15 16">
    <name type="scientific">Micrococcus lylae</name>
    <dbReference type="NCBI Taxonomy" id="1273"/>
    <lineage>
        <taxon>Bacteria</taxon>
        <taxon>Bacillati</taxon>
        <taxon>Actinomycetota</taxon>
        <taxon>Actinomycetes</taxon>
        <taxon>Micrococcales</taxon>
        <taxon>Micrococcaceae</taxon>
        <taxon>Micrococcus</taxon>
    </lineage>
</organism>
<evidence type="ECO:0000256" key="2">
    <source>
        <dbReference type="ARBA" id="ARBA00022448"/>
    </source>
</evidence>
<reference evidence="15 16" key="1">
    <citation type="submission" date="2017-02" db="EMBL/GenBank/DDBJ databases">
        <authorList>
            <person name="Peterson S.W."/>
        </authorList>
    </citation>
    <scope>NUCLEOTIDE SEQUENCE [LARGE SCALE GENOMIC DNA]</scope>
    <source>
        <strain evidence="15 16">2B3F</strain>
    </source>
</reference>
<evidence type="ECO:0000256" key="11">
    <source>
        <dbReference type="SAM" id="MobiDB-lite"/>
    </source>
</evidence>
<evidence type="ECO:0000259" key="13">
    <source>
        <dbReference type="PROSITE" id="PS50893"/>
    </source>
</evidence>
<evidence type="ECO:0000256" key="6">
    <source>
        <dbReference type="ARBA" id="ARBA00022989"/>
    </source>
</evidence>
<dbReference type="PROSITE" id="PS50893">
    <property type="entry name" value="ABC_TRANSPORTER_2"/>
    <property type="match status" value="1"/>
</dbReference>
<dbReference type="InterPro" id="IPR003439">
    <property type="entry name" value="ABC_transporter-like_ATP-bd"/>
</dbReference>
<dbReference type="Pfam" id="PF00005">
    <property type="entry name" value="ABC_tran"/>
    <property type="match status" value="1"/>
</dbReference>
<gene>
    <name evidence="15" type="ORF">FM125_10955</name>
</gene>
<keyword evidence="2" id="KW-0813">Transport</keyword>
<dbReference type="PANTHER" id="PTHR43394">
    <property type="entry name" value="ATP-DEPENDENT PERMEASE MDL1, MITOCHONDRIAL"/>
    <property type="match status" value="1"/>
</dbReference>
<evidence type="ECO:0000256" key="8">
    <source>
        <dbReference type="ARBA" id="ARBA00055053"/>
    </source>
</evidence>
<dbReference type="SUPFAM" id="SSF90123">
    <property type="entry name" value="ABC transporter transmembrane region"/>
    <property type="match status" value="1"/>
</dbReference>
<proteinExistence type="inferred from homology"/>
<dbReference type="GO" id="GO:0016887">
    <property type="term" value="F:ATP hydrolysis activity"/>
    <property type="evidence" value="ECO:0007669"/>
    <property type="project" value="InterPro"/>
</dbReference>
<dbReference type="CDD" id="cd03254">
    <property type="entry name" value="ABCC_Glucan_exporter_like"/>
    <property type="match status" value="1"/>
</dbReference>
<evidence type="ECO:0000256" key="10">
    <source>
        <dbReference type="ARBA" id="ARBA00071747"/>
    </source>
</evidence>
<name>A0A1R4JV78_9MICC</name>
<dbReference type="Gene3D" id="1.20.1560.10">
    <property type="entry name" value="ABC transporter type 1, transmembrane domain"/>
    <property type="match status" value="1"/>
</dbReference>
<dbReference type="PROSITE" id="PS50929">
    <property type="entry name" value="ABC_TM1F"/>
    <property type="match status" value="1"/>
</dbReference>
<dbReference type="GO" id="GO:0015421">
    <property type="term" value="F:ABC-type oligopeptide transporter activity"/>
    <property type="evidence" value="ECO:0007669"/>
    <property type="project" value="TreeGrafter"/>
</dbReference>
<keyword evidence="6 12" id="KW-1133">Transmembrane helix</keyword>
<comment type="subcellular location">
    <subcellularLocation>
        <location evidence="1">Cell membrane</location>
        <topology evidence="1">Multi-pass membrane protein</topology>
    </subcellularLocation>
</comment>
<evidence type="ECO:0000259" key="14">
    <source>
        <dbReference type="PROSITE" id="PS50929"/>
    </source>
</evidence>
<dbReference type="InterPro" id="IPR039421">
    <property type="entry name" value="Type_1_exporter"/>
</dbReference>
<dbReference type="InterPro" id="IPR003593">
    <property type="entry name" value="AAA+_ATPase"/>
</dbReference>
<dbReference type="SMART" id="SM00382">
    <property type="entry name" value="AAA"/>
    <property type="match status" value="1"/>
</dbReference>
<keyword evidence="3 12" id="KW-0812">Transmembrane</keyword>
<feature type="region of interest" description="Disordered" evidence="11">
    <location>
        <begin position="395"/>
        <end position="507"/>
    </location>
</feature>
<dbReference type="RefSeq" id="WP_245830034.1">
    <property type="nucleotide sequence ID" value="NZ_FUKP01000068.1"/>
</dbReference>
<dbReference type="Pfam" id="PF00664">
    <property type="entry name" value="ABC_membrane"/>
    <property type="match status" value="1"/>
</dbReference>
<evidence type="ECO:0000256" key="9">
    <source>
        <dbReference type="ARBA" id="ARBA00061644"/>
    </source>
</evidence>
<keyword evidence="5 15" id="KW-0067">ATP-binding</keyword>
<evidence type="ECO:0000256" key="7">
    <source>
        <dbReference type="ARBA" id="ARBA00023136"/>
    </source>
</evidence>
<dbReference type="InterPro" id="IPR011527">
    <property type="entry name" value="ABC1_TM_dom"/>
</dbReference>
<dbReference type="InterPro" id="IPR036640">
    <property type="entry name" value="ABC1_TM_sf"/>
</dbReference>
<feature type="transmembrane region" description="Helical" evidence="12">
    <location>
        <begin position="53"/>
        <end position="72"/>
    </location>
</feature>
<comment type="function">
    <text evidence="8">ABC transporter involved in fatty acid import. Transmembrane domains (TMD) form a pore in the membrane and the ATP-binding domain (NBD) is responsible for energy generation.</text>
</comment>
<sequence>MSEKKATAELTDGEIVGLQESGAGGDHGGPPRRAKAFWPSAKRLLGLFRTERLGLVLVFGMVLVAVVLNVWAPHVLGKAMDAIFGGLISGQMPAGTSREQVIAGMRAQGQDQAAEMLSGMDFVPGQGIDFEHLGRLILIVLAMYVVAQTFMWLQGRVLNDLVMRIVYLLRQDIEAKLNRLPLSHFDTRQRGDLISRTTNDVDNVQQAMQQAFSSLFLSVLTVIGIVGMMFWLSWQLALIALIALPVAGVVVGVIGKRSQQLFTAQWRETGRLNGHIEESFTGHELVTVFGRQEDMADRFDERNEAMYEASFKAQFFSGMIMPIMQWVNWLGYVGIAVVGGLRVANGQMTLGAVTAFIQYSREFNQPLGQVAGMANMLISGVASAERIFELLDEPEETEDALHADPSGQAGGQGEAGAVVGKPVEVQAGGDRLTNDSGVERDGFPNESTAERDGFPNESTAERDGFPNESTVERDGFPNESTAERDGFPNESTAERDGFPNESGEGVSGRVEFEHVAFSYTPQKPLIRDLNLVAEPGQTVAIVGPTGAGKTTLVNLLMRFYDVDGGRILLDGQDIAGMPRRQLRARTGMVLQDAVLFGGTIRENIRYGRLDATDDEVLEAAKATYVDRFVHTLPDGYDTVIEQDAANVSAGERQLITIARAFLAQPDLLILDEATSSVDTRTEVLVQEAMAALRSNRTSFVIAHRLSTIRDADVILVMEHGDIVEQGSHEQLLAAGGAYARLYRSQFQGAAVDGADGADGVS</sequence>
<dbReference type="AlphaFoldDB" id="A0A1R4JV78"/>
<keyword evidence="4" id="KW-0547">Nucleotide-binding</keyword>
<feature type="transmembrane region" description="Helical" evidence="12">
    <location>
        <begin position="133"/>
        <end position="153"/>
    </location>
</feature>
<dbReference type="GO" id="GO:0005886">
    <property type="term" value="C:plasma membrane"/>
    <property type="evidence" value="ECO:0007669"/>
    <property type="project" value="UniProtKB-SubCell"/>
</dbReference>
<dbReference type="GO" id="GO:0005524">
    <property type="term" value="F:ATP binding"/>
    <property type="evidence" value="ECO:0007669"/>
    <property type="project" value="UniProtKB-KW"/>
</dbReference>
<dbReference type="FunFam" id="3.40.50.300:FF:000287">
    <property type="entry name" value="Multidrug ABC transporter ATP-binding protein"/>
    <property type="match status" value="1"/>
</dbReference>
<dbReference type="InterPro" id="IPR027417">
    <property type="entry name" value="P-loop_NTPase"/>
</dbReference>
<feature type="domain" description="ABC transmembrane type-1" evidence="14">
    <location>
        <begin position="56"/>
        <end position="379"/>
    </location>
</feature>
<evidence type="ECO:0000256" key="12">
    <source>
        <dbReference type="SAM" id="Phobius"/>
    </source>
</evidence>
<evidence type="ECO:0000313" key="16">
    <source>
        <dbReference type="Proteomes" id="UP000196230"/>
    </source>
</evidence>
<dbReference type="InterPro" id="IPR017871">
    <property type="entry name" value="ABC_transporter-like_CS"/>
</dbReference>
<feature type="transmembrane region" description="Helical" evidence="12">
    <location>
        <begin position="326"/>
        <end position="344"/>
    </location>
</feature>
<dbReference type="PROSITE" id="PS00211">
    <property type="entry name" value="ABC_TRANSPORTER_1"/>
    <property type="match status" value="1"/>
</dbReference>
<feature type="domain" description="ABC transporter" evidence="13">
    <location>
        <begin position="510"/>
        <end position="744"/>
    </location>
</feature>
<evidence type="ECO:0000256" key="3">
    <source>
        <dbReference type="ARBA" id="ARBA00022692"/>
    </source>
</evidence>
<dbReference type="CDD" id="cd18547">
    <property type="entry name" value="ABC_6TM_Tm288_like"/>
    <property type="match status" value="1"/>
</dbReference>
<evidence type="ECO:0000256" key="4">
    <source>
        <dbReference type="ARBA" id="ARBA00022741"/>
    </source>
</evidence>
<dbReference type="EMBL" id="FUKP01000068">
    <property type="protein sequence ID" value="SJN36161.1"/>
    <property type="molecule type" value="Genomic_DNA"/>
</dbReference>
<feature type="transmembrane region" description="Helical" evidence="12">
    <location>
        <begin position="211"/>
        <end position="231"/>
    </location>
</feature>
<feature type="compositionally biased region" description="Basic and acidic residues" evidence="11">
    <location>
        <begin position="437"/>
        <end position="498"/>
    </location>
</feature>
<evidence type="ECO:0000256" key="5">
    <source>
        <dbReference type="ARBA" id="ARBA00022840"/>
    </source>
</evidence>
<evidence type="ECO:0000313" key="15">
    <source>
        <dbReference type="EMBL" id="SJN36161.1"/>
    </source>
</evidence>
<dbReference type="PANTHER" id="PTHR43394:SF1">
    <property type="entry name" value="ATP-BINDING CASSETTE SUB-FAMILY B MEMBER 10, MITOCHONDRIAL"/>
    <property type="match status" value="1"/>
</dbReference>
<dbReference type="Proteomes" id="UP000196230">
    <property type="component" value="Unassembled WGS sequence"/>
</dbReference>
<dbReference type="Gene3D" id="3.40.50.300">
    <property type="entry name" value="P-loop containing nucleotide triphosphate hydrolases"/>
    <property type="match status" value="1"/>
</dbReference>
<protein>
    <recommendedName>
        <fullName evidence="10">Fatty acid ABC transporter ATP-binding/permease protein</fullName>
    </recommendedName>
</protein>
<dbReference type="SUPFAM" id="SSF52540">
    <property type="entry name" value="P-loop containing nucleoside triphosphate hydrolases"/>
    <property type="match status" value="1"/>
</dbReference>
<accession>A0A1R4JV78</accession>
<keyword evidence="7 12" id="KW-0472">Membrane</keyword>
<feature type="transmembrane region" description="Helical" evidence="12">
    <location>
        <begin position="237"/>
        <end position="255"/>
    </location>
</feature>
<comment type="similarity">
    <text evidence="9">Belongs to the ABC transporter superfamily. Lipid exporter (TC 3.A.1.106) family.</text>
</comment>